<evidence type="ECO:0000313" key="3">
    <source>
        <dbReference type="EnsemblMetazoa" id="LLOJ007936-PA"/>
    </source>
</evidence>
<dbReference type="GO" id="GO:0005886">
    <property type="term" value="C:plasma membrane"/>
    <property type="evidence" value="ECO:0007669"/>
    <property type="project" value="TreeGrafter"/>
</dbReference>
<dbReference type="EnsemblMetazoa" id="LLOJ007936-RA">
    <property type="protein sequence ID" value="LLOJ007936-PA"/>
    <property type="gene ID" value="LLOJ007936"/>
</dbReference>
<feature type="transmembrane region" description="Helical" evidence="1">
    <location>
        <begin position="116"/>
        <end position="133"/>
    </location>
</feature>
<accession>A0A1B0CST7</accession>
<keyword evidence="1" id="KW-0812">Transmembrane</keyword>
<reference evidence="4" key="1">
    <citation type="submission" date="2012-05" db="EMBL/GenBank/DDBJ databases">
        <title>Whole Genome Assembly of Lutzomyia longipalpis.</title>
        <authorList>
            <person name="Richards S."/>
            <person name="Qu C."/>
            <person name="Dillon R."/>
            <person name="Worley K."/>
            <person name="Scherer S."/>
            <person name="Batterton M."/>
            <person name="Taylor A."/>
            <person name="Hawes A."/>
            <person name="Hernandez B."/>
            <person name="Kovar C."/>
            <person name="Mandapat C."/>
            <person name="Pham C."/>
            <person name="Qu C."/>
            <person name="Jing C."/>
            <person name="Bess C."/>
            <person name="Bandaranaike D."/>
            <person name="Ngo D."/>
            <person name="Ongeri F."/>
            <person name="Arias F."/>
            <person name="Lara F."/>
            <person name="Weissenberger G."/>
            <person name="Kamau G."/>
            <person name="Han H."/>
            <person name="Shen H."/>
            <person name="Dinh H."/>
            <person name="Khalil I."/>
            <person name="Jones J."/>
            <person name="Shafer J."/>
            <person name="Jayaseelan J."/>
            <person name="Quiroz J."/>
            <person name="Blankenburg K."/>
            <person name="Nguyen L."/>
            <person name="Jackson L."/>
            <person name="Francisco L."/>
            <person name="Tang L.-Y."/>
            <person name="Pu L.-L."/>
            <person name="Perales L."/>
            <person name="Lorensuhewa L."/>
            <person name="Munidasa M."/>
            <person name="Coyle M."/>
            <person name="Taylor M."/>
            <person name="Puazo M."/>
            <person name="Firestine M."/>
            <person name="Scheel M."/>
            <person name="Javaid M."/>
            <person name="Wang M."/>
            <person name="Li M."/>
            <person name="Tabassum N."/>
            <person name="Saada N."/>
            <person name="Osuji N."/>
            <person name="Aqrawi P."/>
            <person name="Fu Q."/>
            <person name="Thornton R."/>
            <person name="Raj R."/>
            <person name="Goodspeed R."/>
            <person name="Mata R."/>
            <person name="Najjar R."/>
            <person name="Gubbala S."/>
            <person name="Lee S."/>
            <person name="Denson S."/>
            <person name="Patil S."/>
            <person name="Macmil S."/>
            <person name="Qi S."/>
            <person name="Matskevitch T."/>
            <person name="Palculict T."/>
            <person name="Mathew T."/>
            <person name="Vee V."/>
            <person name="Velamala V."/>
            <person name="Korchina V."/>
            <person name="Cai W."/>
            <person name="Liu W."/>
            <person name="Dai W."/>
            <person name="Zou X."/>
            <person name="Zhu Y."/>
            <person name="Zhang Y."/>
            <person name="Wu Y.-Q."/>
            <person name="Xin Y."/>
            <person name="Nazarath L."/>
            <person name="Kovar C."/>
            <person name="Han Y."/>
            <person name="Muzny D."/>
            <person name="Gibbs R."/>
        </authorList>
    </citation>
    <scope>NUCLEOTIDE SEQUENCE [LARGE SCALE GENOMIC DNA]</scope>
    <source>
        <strain evidence="4">Jacobina</strain>
    </source>
</reference>
<evidence type="ECO:0000313" key="2">
    <source>
        <dbReference type="EMBL" id="MBC1170556.1"/>
    </source>
</evidence>
<feature type="transmembrane region" description="Helical" evidence="1">
    <location>
        <begin position="43"/>
        <end position="64"/>
    </location>
</feature>
<proteinExistence type="predicted"/>
<dbReference type="PANTHER" id="PTHR36692">
    <property type="entry name" value="PROTEIN SNAKESKIN"/>
    <property type="match status" value="1"/>
</dbReference>
<dbReference type="EMBL" id="GITU01001853">
    <property type="protein sequence ID" value="MBC1170556.1"/>
    <property type="molecule type" value="Transcribed_RNA"/>
</dbReference>
<sequence length="136" mass="15002">MSPNPIEDATAHNRLSVIKFMELSLAIASTVLHYYSFNDGELVTAFLATGTFCGYIIVLVAIFAGHMIGTPVNKRLSIFYSIIGSAMFITSGVFIIEAWEHSFRTRTRDLAITKGSVAIINGAVFLLDTIFTFRDK</sequence>
<dbReference type="KEGG" id="lll:129791211"/>
<feature type="transmembrane region" description="Helical" evidence="1">
    <location>
        <begin position="20"/>
        <end position="37"/>
    </location>
</feature>
<dbReference type="GeneID" id="129791211"/>
<evidence type="ECO:0000313" key="4">
    <source>
        <dbReference type="Proteomes" id="UP000092461"/>
    </source>
</evidence>
<reference evidence="2" key="2">
    <citation type="journal article" date="2020" name="BMC">
        <title>Leishmania infection induces a limited differential gene expression in the sand fly midgut.</title>
        <authorList>
            <person name="Coutinho-Abreu I.V."/>
            <person name="Serafim T.D."/>
            <person name="Meneses C."/>
            <person name="Kamhawi S."/>
            <person name="Oliveira F."/>
            <person name="Valenzuela J.G."/>
        </authorList>
    </citation>
    <scope>NUCLEOTIDE SEQUENCE</scope>
    <source>
        <strain evidence="2">Jacobina</strain>
        <tissue evidence="2">Midgut</tissue>
    </source>
</reference>
<dbReference type="VEuPathDB" id="VectorBase:LLOJ007936"/>
<name>A0A1B0CST7_LUTLO</name>
<keyword evidence="4" id="KW-1185">Reference proteome</keyword>
<dbReference type="EMBL" id="AJWK01026568">
    <property type="status" value="NOT_ANNOTATED_CDS"/>
    <property type="molecule type" value="Genomic_DNA"/>
</dbReference>
<feature type="transmembrane region" description="Helical" evidence="1">
    <location>
        <begin position="76"/>
        <end position="96"/>
    </location>
</feature>
<dbReference type="OrthoDB" id="6349206at2759"/>
<dbReference type="PANTHER" id="PTHR36692:SF2">
    <property type="entry name" value="GEO12064P1"/>
    <property type="match status" value="1"/>
</dbReference>
<reference evidence="3" key="3">
    <citation type="submission" date="2020-05" db="UniProtKB">
        <authorList>
            <consortium name="EnsemblMetazoa"/>
        </authorList>
    </citation>
    <scope>IDENTIFICATION</scope>
    <source>
        <strain evidence="3">Jacobina</strain>
    </source>
</reference>
<keyword evidence="1" id="KW-1133">Transmembrane helix</keyword>
<organism evidence="3 4">
    <name type="scientific">Lutzomyia longipalpis</name>
    <name type="common">Sand fly</name>
    <dbReference type="NCBI Taxonomy" id="7200"/>
    <lineage>
        <taxon>Eukaryota</taxon>
        <taxon>Metazoa</taxon>
        <taxon>Ecdysozoa</taxon>
        <taxon>Arthropoda</taxon>
        <taxon>Hexapoda</taxon>
        <taxon>Insecta</taxon>
        <taxon>Pterygota</taxon>
        <taxon>Neoptera</taxon>
        <taxon>Endopterygota</taxon>
        <taxon>Diptera</taxon>
        <taxon>Nematocera</taxon>
        <taxon>Psychodoidea</taxon>
        <taxon>Psychodidae</taxon>
        <taxon>Lutzomyia</taxon>
        <taxon>Lutzomyia</taxon>
    </lineage>
</organism>
<dbReference type="AlphaFoldDB" id="A0A1B0CST7"/>
<dbReference type="RefSeq" id="XP_055685254.1">
    <property type="nucleotide sequence ID" value="XM_055829279.1"/>
</dbReference>
<evidence type="ECO:0000256" key="1">
    <source>
        <dbReference type="SAM" id="Phobius"/>
    </source>
</evidence>
<keyword evidence="1" id="KW-0472">Membrane</keyword>
<dbReference type="VEuPathDB" id="VectorBase:LLONM1_005005"/>
<protein>
    <submittedName>
        <fullName evidence="2">Putative conserved plasma membrane protein</fullName>
    </submittedName>
</protein>
<dbReference type="InterPro" id="IPR038976">
    <property type="entry name" value="Ssk"/>
</dbReference>
<dbReference type="GO" id="GO:0019991">
    <property type="term" value="P:septate junction assembly"/>
    <property type="evidence" value="ECO:0007669"/>
    <property type="project" value="InterPro"/>
</dbReference>
<dbReference type="Proteomes" id="UP000092461">
    <property type="component" value="Unassembled WGS sequence"/>
</dbReference>